<organism evidence="1 2">
    <name type="scientific">Fusarium duplospermum</name>
    <dbReference type="NCBI Taxonomy" id="1325734"/>
    <lineage>
        <taxon>Eukaryota</taxon>
        <taxon>Fungi</taxon>
        <taxon>Dikarya</taxon>
        <taxon>Ascomycota</taxon>
        <taxon>Pezizomycotina</taxon>
        <taxon>Sordariomycetes</taxon>
        <taxon>Hypocreomycetidae</taxon>
        <taxon>Hypocreales</taxon>
        <taxon>Nectriaceae</taxon>
        <taxon>Fusarium</taxon>
        <taxon>Fusarium solani species complex</taxon>
    </lineage>
</organism>
<dbReference type="Proteomes" id="UP000288168">
    <property type="component" value="Unassembled WGS sequence"/>
</dbReference>
<keyword evidence="2" id="KW-1185">Reference proteome</keyword>
<dbReference type="STRING" id="1325734.A0A428QYB3"/>
<accession>A0A428QYB3</accession>
<proteinExistence type="predicted"/>
<evidence type="ECO:0000313" key="2">
    <source>
        <dbReference type="Proteomes" id="UP000288168"/>
    </source>
</evidence>
<gene>
    <name evidence="1" type="ORF">CEP54_001841</name>
</gene>
<evidence type="ECO:0000313" key="1">
    <source>
        <dbReference type="EMBL" id="RSL70339.1"/>
    </source>
</evidence>
<name>A0A428QYB3_9HYPO</name>
<dbReference type="EMBL" id="NKCI01000010">
    <property type="protein sequence ID" value="RSL70339.1"/>
    <property type="molecule type" value="Genomic_DNA"/>
</dbReference>
<sequence>MEYAYATTGSKVAKTADTDNNELKPLELKVIRQNQKCGLGIIFLEGYLIREAFAAVKKILREKDGLIEEKHLKAYRNYHMAIWKGVGSNGTFNIDNHETFTLFGKYEFLAKHPLDHVPMNIAIAASIIYIDLKEEDGYGLEGWARFSPPSSADNKALQPPSMEVFMLYFPHLLRFAEERYLTAYPHPMRWAQIVYDADKISRKREFVINEKCLDAAKMSAWVKNLTSKCKNIPANKRFPLIPASMPGTAMHFPRGTVNGQAPSTDINILCLLNNVKTLGLPDYRYRPQTIIKIGVPVRPELGH</sequence>
<comment type="caution">
    <text evidence="1">The sequence shown here is derived from an EMBL/GenBank/DDBJ whole genome shotgun (WGS) entry which is preliminary data.</text>
</comment>
<dbReference type="AlphaFoldDB" id="A0A428QYB3"/>
<dbReference type="OrthoDB" id="5095531at2759"/>
<reference evidence="1 2" key="1">
    <citation type="submission" date="2017-06" db="EMBL/GenBank/DDBJ databases">
        <title>Comparative genomic analysis of Ambrosia Fusariam Clade fungi.</title>
        <authorList>
            <person name="Stajich J.E."/>
            <person name="Carrillo J."/>
            <person name="Kijimoto T."/>
            <person name="Eskalen A."/>
            <person name="O'Donnell K."/>
            <person name="Kasson M."/>
        </authorList>
    </citation>
    <scope>NUCLEOTIDE SEQUENCE [LARGE SCALE GENOMIC DNA]</scope>
    <source>
        <strain evidence="1 2">NRRL62584</strain>
    </source>
</reference>
<protein>
    <submittedName>
        <fullName evidence="1">Uncharacterized protein</fullName>
    </submittedName>
</protein>